<dbReference type="EMBL" id="OA884166">
    <property type="protein sequence ID" value="CAD7280380.1"/>
    <property type="molecule type" value="Genomic_DNA"/>
</dbReference>
<evidence type="ECO:0008006" key="5">
    <source>
        <dbReference type="Google" id="ProtNLM"/>
    </source>
</evidence>
<organism evidence="3">
    <name type="scientific">Notodromas monacha</name>
    <dbReference type="NCBI Taxonomy" id="399045"/>
    <lineage>
        <taxon>Eukaryota</taxon>
        <taxon>Metazoa</taxon>
        <taxon>Ecdysozoa</taxon>
        <taxon>Arthropoda</taxon>
        <taxon>Crustacea</taxon>
        <taxon>Oligostraca</taxon>
        <taxon>Ostracoda</taxon>
        <taxon>Podocopa</taxon>
        <taxon>Podocopida</taxon>
        <taxon>Cypridocopina</taxon>
        <taxon>Cypridoidea</taxon>
        <taxon>Cyprididae</taxon>
        <taxon>Notodromas</taxon>
    </lineage>
</organism>
<keyword evidence="4" id="KW-1185">Reference proteome</keyword>
<dbReference type="Proteomes" id="UP000678499">
    <property type="component" value="Unassembled WGS sequence"/>
</dbReference>
<feature type="signal peptide" evidence="2">
    <location>
        <begin position="1"/>
        <end position="18"/>
    </location>
</feature>
<gene>
    <name evidence="3" type="ORF">NMOB1V02_LOCUS8040</name>
</gene>
<reference evidence="3" key="1">
    <citation type="submission" date="2020-11" db="EMBL/GenBank/DDBJ databases">
        <authorList>
            <person name="Tran Van P."/>
        </authorList>
    </citation>
    <scope>NUCLEOTIDE SEQUENCE</scope>
</reference>
<feature type="compositionally biased region" description="Polar residues" evidence="1">
    <location>
        <begin position="33"/>
        <end position="53"/>
    </location>
</feature>
<keyword evidence="2" id="KW-0732">Signal</keyword>
<evidence type="ECO:0000313" key="4">
    <source>
        <dbReference type="Proteomes" id="UP000678499"/>
    </source>
</evidence>
<protein>
    <recommendedName>
        <fullName evidence="5">Secreted protein</fullName>
    </recommendedName>
</protein>
<feature type="region of interest" description="Disordered" evidence="1">
    <location>
        <begin position="33"/>
        <end position="61"/>
    </location>
</feature>
<sequence length="129" mass="14090">MMKHALVFLAVSMAFTIAKNVVDVNALPTTSTDFPSTGSANIETSSVNETDGTPTEKKNGANSGICASECTQHLHCEGECDFCLMQPKRGERPRLMTKLHKPTGEKYLHFVGTCVKIVTNSTKPQNRIF</sequence>
<proteinExistence type="predicted"/>
<accession>A0A7R9GF86</accession>
<evidence type="ECO:0000256" key="2">
    <source>
        <dbReference type="SAM" id="SignalP"/>
    </source>
</evidence>
<dbReference type="AlphaFoldDB" id="A0A7R9GF86"/>
<feature type="chain" id="PRO_5036210723" description="Secreted protein" evidence="2">
    <location>
        <begin position="19"/>
        <end position="129"/>
    </location>
</feature>
<dbReference type="EMBL" id="CAJPEX010002129">
    <property type="protein sequence ID" value="CAG0920532.1"/>
    <property type="molecule type" value="Genomic_DNA"/>
</dbReference>
<evidence type="ECO:0000313" key="3">
    <source>
        <dbReference type="EMBL" id="CAD7280380.1"/>
    </source>
</evidence>
<evidence type="ECO:0000256" key="1">
    <source>
        <dbReference type="SAM" id="MobiDB-lite"/>
    </source>
</evidence>
<name>A0A7R9GF86_9CRUS</name>